<dbReference type="GO" id="GO:0016887">
    <property type="term" value="F:ATP hydrolysis activity"/>
    <property type="evidence" value="ECO:0007669"/>
    <property type="project" value="InterPro"/>
</dbReference>
<feature type="domain" description="ATPase AAA-type core" evidence="1">
    <location>
        <begin position="45"/>
        <end position="343"/>
    </location>
</feature>
<dbReference type="InterPro" id="IPR003959">
    <property type="entry name" value="ATPase_AAA_core"/>
</dbReference>
<evidence type="ECO:0000313" key="2">
    <source>
        <dbReference type="EMBL" id="PJJ84652.1"/>
    </source>
</evidence>
<dbReference type="EMBL" id="PGFJ01000001">
    <property type="protein sequence ID" value="PJJ84652.1"/>
    <property type="molecule type" value="Genomic_DNA"/>
</dbReference>
<name>A0A2H9VV35_9SPHI</name>
<dbReference type="Pfam" id="PF13304">
    <property type="entry name" value="AAA_21"/>
    <property type="match status" value="1"/>
</dbReference>
<evidence type="ECO:0000313" key="3">
    <source>
        <dbReference type="Proteomes" id="UP000242687"/>
    </source>
</evidence>
<protein>
    <recommendedName>
        <fullName evidence="1">ATPase AAA-type core domain-containing protein</fullName>
    </recommendedName>
</protein>
<gene>
    <name evidence="2" type="ORF">CLV57_1668</name>
</gene>
<accession>A0A2H9VV35</accession>
<dbReference type="OrthoDB" id="9809324at2"/>
<dbReference type="GO" id="GO:0005524">
    <property type="term" value="F:ATP binding"/>
    <property type="evidence" value="ECO:0007669"/>
    <property type="project" value="InterPro"/>
</dbReference>
<comment type="caution">
    <text evidence="2">The sequence shown here is derived from an EMBL/GenBank/DDBJ whole genome shotgun (WGS) entry which is preliminary data.</text>
</comment>
<dbReference type="SUPFAM" id="SSF52540">
    <property type="entry name" value="P-loop containing nucleoside triphosphate hydrolases"/>
    <property type="match status" value="1"/>
</dbReference>
<dbReference type="RefSeq" id="WP_100340837.1">
    <property type="nucleotide sequence ID" value="NZ_PGFJ01000001.1"/>
</dbReference>
<reference evidence="2 3" key="1">
    <citation type="submission" date="2017-11" db="EMBL/GenBank/DDBJ databases">
        <title>Genomic Encyclopedia of Archaeal and Bacterial Type Strains, Phase II (KMG-II): From Individual Species to Whole Genera.</title>
        <authorList>
            <person name="Goeker M."/>
        </authorList>
    </citation>
    <scope>NUCLEOTIDE SEQUENCE [LARGE SCALE GENOMIC DNA]</scope>
    <source>
        <strain evidence="2 3">DSM 28175</strain>
    </source>
</reference>
<dbReference type="PANTHER" id="PTHR40396">
    <property type="entry name" value="ATPASE-LIKE PROTEIN"/>
    <property type="match status" value="1"/>
</dbReference>
<dbReference type="Proteomes" id="UP000242687">
    <property type="component" value="Unassembled WGS sequence"/>
</dbReference>
<dbReference type="PANTHER" id="PTHR40396:SF1">
    <property type="entry name" value="ATPASE AAA-TYPE CORE DOMAIN-CONTAINING PROTEIN"/>
    <property type="match status" value="1"/>
</dbReference>
<sequence>MFIEFKVCNYRSIGEEQILSLVPAPKQRDYLDNIIDDGKNQSLNVVAIYGANGSGKSNILSAIKLFKQIIRHSAHSQSISTLKYDPFLLRETWSEKPTSFEMTFSIEGERYRYGFEYNEATVLKEWLFRKAVGREVALFEREGDIIQPSSGLRAKTRLISHAIDATKHNALFLSTCDMFNVDEAKYIFEWLFRSLHIDGLKTEQHGTERLFIDGGFQQQINDYLVRLKLGPVNFDVIKEETGGGKVTYEIYSIHKHYDVDGRPLNGQLSWSMMERESSGSIKAFQMGGPIVYALSTGGSLFIDEIEAKMHPLITLDTIDLFLNKETNPHNAQLVFATHDTNLLTYAKLRRDQIYFAEKNNWESTEIYSLSDFTYMGEKERVDSDKEKRYIEGRYGAIPMLTSVGEFKPHRKGSDHGK</sequence>
<dbReference type="AlphaFoldDB" id="A0A2H9VV35"/>
<proteinExistence type="predicted"/>
<keyword evidence="3" id="KW-1185">Reference proteome</keyword>
<dbReference type="InterPro" id="IPR027417">
    <property type="entry name" value="P-loop_NTPase"/>
</dbReference>
<dbReference type="Gene3D" id="3.40.50.300">
    <property type="entry name" value="P-loop containing nucleotide triphosphate hydrolases"/>
    <property type="match status" value="1"/>
</dbReference>
<evidence type="ECO:0000259" key="1">
    <source>
        <dbReference type="Pfam" id="PF13304"/>
    </source>
</evidence>
<organism evidence="2 3">
    <name type="scientific">Mucilaginibacter auburnensis</name>
    <dbReference type="NCBI Taxonomy" id="1457233"/>
    <lineage>
        <taxon>Bacteria</taxon>
        <taxon>Pseudomonadati</taxon>
        <taxon>Bacteroidota</taxon>
        <taxon>Sphingobacteriia</taxon>
        <taxon>Sphingobacteriales</taxon>
        <taxon>Sphingobacteriaceae</taxon>
        <taxon>Mucilaginibacter</taxon>
    </lineage>
</organism>